<keyword evidence="3" id="KW-1185">Reference proteome</keyword>
<feature type="domain" description="N-acetyltransferase" evidence="1">
    <location>
        <begin position="5"/>
        <end position="139"/>
    </location>
</feature>
<gene>
    <name evidence="2" type="ORF">QFZ53_001481</name>
</gene>
<dbReference type="InterPro" id="IPR053144">
    <property type="entry name" value="Acetyltransferase_Butenolide"/>
</dbReference>
<dbReference type="RefSeq" id="WP_307295067.1">
    <property type="nucleotide sequence ID" value="NZ_JAUSXV010000001.1"/>
</dbReference>
<organism evidence="2 3">
    <name type="scientific">Microbacterium natoriense</name>
    <dbReference type="NCBI Taxonomy" id="284570"/>
    <lineage>
        <taxon>Bacteria</taxon>
        <taxon>Bacillati</taxon>
        <taxon>Actinomycetota</taxon>
        <taxon>Actinomycetes</taxon>
        <taxon>Micrococcales</taxon>
        <taxon>Microbacteriaceae</taxon>
        <taxon>Microbacterium</taxon>
    </lineage>
</organism>
<reference evidence="2 3" key="1">
    <citation type="submission" date="2023-07" db="EMBL/GenBank/DDBJ databases">
        <title>Comparative genomics of wheat-associated soil bacteria to identify genetic determinants of phenazine resistance.</title>
        <authorList>
            <person name="Mouncey N."/>
        </authorList>
    </citation>
    <scope>NUCLEOTIDE SEQUENCE [LARGE SCALE GENOMIC DNA]</scope>
    <source>
        <strain evidence="2 3">W4I9-1</strain>
    </source>
</reference>
<evidence type="ECO:0000313" key="3">
    <source>
        <dbReference type="Proteomes" id="UP001244427"/>
    </source>
</evidence>
<dbReference type="PANTHER" id="PTHR43233:SF1">
    <property type="entry name" value="FAMILY N-ACETYLTRANSFERASE, PUTATIVE (AFU_ORTHOLOGUE AFUA_6G03350)-RELATED"/>
    <property type="match status" value="1"/>
</dbReference>
<dbReference type="Gene3D" id="3.40.630.30">
    <property type="match status" value="1"/>
</dbReference>
<dbReference type="PROSITE" id="PS51186">
    <property type="entry name" value="GNAT"/>
    <property type="match status" value="1"/>
</dbReference>
<dbReference type="GO" id="GO:0016747">
    <property type="term" value="F:acyltransferase activity, transferring groups other than amino-acyl groups"/>
    <property type="evidence" value="ECO:0007669"/>
    <property type="project" value="InterPro"/>
</dbReference>
<evidence type="ECO:0000259" key="1">
    <source>
        <dbReference type="PROSITE" id="PS51186"/>
    </source>
</evidence>
<dbReference type="Proteomes" id="UP001244427">
    <property type="component" value="Unassembled WGS sequence"/>
</dbReference>
<name>A0AAW8EWT6_9MICO</name>
<dbReference type="CDD" id="cd04301">
    <property type="entry name" value="NAT_SF"/>
    <property type="match status" value="1"/>
</dbReference>
<comment type="caution">
    <text evidence="2">The sequence shown here is derived from an EMBL/GenBank/DDBJ whole genome shotgun (WGS) entry which is preliminary data.</text>
</comment>
<proteinExistence type="predicted"/>
<dbReference type="EMBL" id="JAUSXV010000001">
    <property type="protein sequence ID" value="MDQ0647285.1"/>
    <property type="molecule type" value="Genomic_DNA"/>
</dbReference>
<evidence type="ECO:0000313" key="2">
    <source>
        <dbReference type="EMBL" id="MDQ0647285.1"/>
    </source>
</evidence>
<dbReference type="AlphaFoldDB" id="A0AAW8EWT6"/>
<accession>A0AAW8EWT6</accession>
<sequence length="139" mass="15583">MANPYFFSNERHKIDRPLVHQWLSEASYWAVGRPRSVQDAAIDASRNYGVWREDSGEQVAYARVVTDGVTFAWLCDVFVVPEVRGAGVGKMLMAGVISDLEPLGLRRTLLATADAHGLYEQYGFSELPVPSQFMARMRS</sequence>
<dbReference type="Pfam" id="PF00583">
    <property type="entry name" value="Acetyltransf_1"/>
    <property type="match status" value="1"/>
</dbReference>
<dbReference type="InterPro" id="IPR000182">
    <property type="entry name" value="GNAT_dom"/>
</dbReference>
<protein>
    <submittedName>
        <fullName evidence="2">GNAT superfamily N-acetyltransferase</fullName>
    </submittedName>
</protein>
<dbReference type="InterPro" id="IPR016181">
    <property type="entry name" value="Acyl_CoA_acyltransferase"/>
</dbReference>
<dbReference type="SUPFAM" id="SSF55729">
    <property type="entry name" value="Acyl-CoA N-acyltransferases (Nat)"/>
    <property type="match status" value="1"/>
</dbReference>
<dbReference type="PANTHER" id="PTHR43233">
    <property type="entry name" value="FAMILY N-ACETYLTRANSFERASE, PUTATIVE (AFU_ORTHOLOGUE AFUA_6G03350)-RELATED"/>
    <property type="match status" value="1"/>
</dbReference>